<keyword evidence="3" id="KW-0573">Peptidoglycan synthesis</keyword>
<dbReference type="PANTHER" id="PTHR38038:SF1">
    <property type="entry name" value="PENICILLIN-BINDING PROTEIN ACTIVATOR LPOA"/>
    <property type="match status" value="1"/>
</dbReference>
<accession>A0ABT0PC71</accession>
<dbReference type="SUPFAM" id="SSF53822">
    <property type="entry name" value="Periplasmic binding protein-like I"/>
    <property type="match status" value="1"/>
</dbReference>
<comment type="caution">
    <text evidence="9">The sequence shown here is derived from an EMBL/GenBank/DDBJ whole genome shotgun (WGS) entry which is preliminary data.</text>
</comment>
<evidence type="ECO:0000256" key="8">
    <source>
        <dbReference type="SAM" id="SignalP"/>
    </source>
</evidence>
<keyword evidence="4" id="KW-0472">Membrane</keyword>
<evidence type="ECO:0000313" key="10">
    <source>
        <dbReference type="Proteomes" id="UP001203338"/>
    </source>
</evidence>
<evidence type="ECO:0000313" key="9">
    <source>
        <dbReference type="EMBL" id="MCL6268982.1"/>
    </source>
</evidence>
<dbReference type="CDD" id="cd06339">
    <property type="entry name" value="PBP1_YraM_LppC_lipoprotein-like"/>
    <property type="match status" value="1"/>
</dbReference>
<dbReference type="EMBL" id="JAMFLX010000003">
    <property type="protein sequence ID" value="MCL6268982.1"/>
    <property type="molecule type" value="Genomic_DNA"/>
</dbReference>
<protein>
    <submittedName>
        <fullName evidence="9">Penicillin-binding protein activator</fullName>
    </submittedName>
</protein>
<keyword evidence="10" id="KW-1185">Reference proteome</keyword>
<feature type="chain" id="PRO_5046231170" evidence="8">
    <location>
        <begin position="21"/>
        <end position="623"/>
    </location>
</feature>
<proteinExistence type="predicted"/>
<evidence type="ECO:0000256" key="3">
    <source>
        <dbReference type="ARBA" id="ARBA00022984"/>
    </source>
</evidence>
<keyword evidence="2" id="KW-0133">Cell shape</keyword>
<dbReference type="Proteomes" id="UP001203338">
    <property type="component" value="Unassembled WGS sequence"/>
</dbReference>
<evidence type="ECO:0000256" key="5">
    <source>
        <dbReference type="ARBA" id="ARBA00023139"/>
    </source>
</evidence>
<keyword evidence="6" id="KW-0998">Cell outer membrane</keyword>
<keyword evidence="1 8" id="KW-0732">Signal</keyword>
<evidence type="ECO:0000256" key="4">
    <source>
        <dbReference type="ARBA" id="ARBA00023136"/>
    </source>
</evidence>
<feature type="signal peptide" evidence="8">
    <location>
        <begin position="1"/>
        <end position="20"/>
    </location>
</feature>
<sequence>MNSKIWIRTVLVSLPIILLAACSSTPRVEPRPTVITKETGTTTESLIVSASRAADPLRSKLYLQAAQMFGIDNPQRTNSLLGMVNISSLTNQELGDYLLLQAHLRISSDTPGEARDWLNSLNRATLRPAQQQIYDTLQATLSDLEGDHREAIIHWGNAIDTQINNIPEELYINLWYSMLQENSEDLKALLSQTRNNSLIPWLELAIIYRSPEELATQLKQLDEWQRRWVGSPAFLNQPKAITTLQTTPAYQPQSIALLLPLSGPQATAGAAVRDGFMAGFYQSFKGNTQASPQNVLVYDTNDTDTSQLAQQAQNDGAELIIGPLGRSAAQNSLENSSITVPQLILNQVPELPKQISHPVYQFGLASENEARQAAERAWLDGYRQPVLITPDNSWGNRVATTFSETWKELGGEVLDQQTFSGKGDFNPSVSKALLVSSSIKRANSLTRVLGKRLDFTPRRREDIDMIFIAGNPSQGRQLKPALDFYFAYNLPTYTVSSMYSGEIDQIQDRDLNEVRIPLMPWLADKSTPLKAEIEKTWSNSSGSLAPLYALGADAWRIYPRLEQLSRSQGAQMFGATGILTIDSNREVERELRWQYFRNGRPVPLTRERSMSPNLENVLENEGS</sequence>
<dbReference type="PROSITE" id="PS51257">
    <property type="entry name" value="PROKAR_LIPOPROTEIN"/>
    <property type="match status" value="1"/>
</dbReference>
<keyword evidence="7" id="KW-0449">Lipoprotein</keyword>
<dbReference type="InterPro" id="IPR007443">
    <property type="entry name" value="LpoA"/>
</dbReference>
<dbReference type="InterPro" id="IPR011990">
    <property type="entry name" value="TPR-like_helical_dom_sf"/>
</dbReference>
<reference evidence="9 10" key="1">
    <citation type="submission" date="2022-05" db="EMBL/GenBank/DDBJ databases">
        <authorList>
            <person name="Park J.-S."/>
        </authorList>
    </citation>
    <scope>NUCLEOTIDE SEQUENCE [LARGE SCALE GENOMIC DNA]</scope>
    <source>
        <strain evidence="9 10">2012CJ34-2</strain>
    </source>
</reference>
<name>A0ABT0PC71_9GAMM</name>
<gene>
    <name evidence="9" type="ORF">M3P05_03375</name>
</gene>
<dbReference type="Gene3D" id="1.25.40.10">
    <property type="entry name" value="Tetratricopeptide repeat domain"/>
    <property type="match status" value="1"/>
</dbReference>
<evidence type="ECO:0000256" key="7">
    <source>
        <dbReference type="ARBA" id="ARBA00023288"/>
    </source>
</evidence>
<dbReference type="PANTHER" id="PTHR38038">
    <property type="entry name" value="PENICILLIN-BINDING PROTEIN ACTIVATOR LPOA"/>
    <property type="match status" value="1"/>
</dbReference>
<dbReference type="Gene3D" id="1.25.40.650">
    <property type="match status" value="1"/>
</dbReference>
<evidence type="ECO:0000256" key="6">
    <source>
        <dbReference type="ARBA" id="ARBA00023237"/>
    </source>
</evidence>
<dbReference type="Pfam" id="PF04348">
    <property type="entry name" value="LppC"/>
    <property type="match status" value="1"/>
</dbReference>
<evidence type="ECO:0000256" key="1">
    <source>
        <dbReference type="ARBA" id="ARBA00022729"/>
    </source>
</evidence>
<dbReference type="RefSeq" id="WP_249697811.1">
    <property type="nucleotide sequence ID" value="NZ_JAMFLX010000003.1"/>
</dbReference>
<dbReference type="InterPro" id="IPR028082">
    <property type="entry name" value="Peripla_BP_I"/>
</dbReference>
<dbReference type="Gene3D" id="3.40.50.2300">
    <property type="match status" value="2"/>
</dbReference>
<keyword evidence="5" id="KW-0564">Palmitate</keyword>
<evidence type="ECO:0000256" key="2">
    <source>
        <dbReference type="ARBA" id="ARBA00022960"/>
    </source>
</evidence>
<organism evidence="9 10">
    <name type="scientific">Parendozoicomonas callyspongiae</name>
    <dbReference type="NCBI Taxonomy" id="2942213"/>
    <lineage>
        <taxon>Bacteria</taxon>
        <taxon>Pseudomonadati</taxon>
        <taxon>Pseudomonadota</taxon>
        <taxon>Gammaproteobacteria</taxon>
        <taxon>Oceanospirillales</taxon>
        <taxon>Endozoicomonadaceae</taxon>
        <taxon>Parendozoicomonas</taxon>
    </lineage>
</organism>